<name>A0A8H5UN84_9HYPO</name>
<evidence type="ECO:0000313" key="2">
    <source>
        <dbReference type="Proteomes" id="UP000562682"/>
    </source>
</evidence>
<keyword evidence="2" id="KW-1185">Reference proteome</keyword>
<gene>
    <name evidence="1" type="ORF">FDENT_4516</name>
</gene>
<protein>
    <submittedName>
        <fullName evidence="1">Uncharacterized protein</fullName>
    </submittedName>
</protein>
<dbReference type="EMBL" id="JAAOAK010000108">
    <property type="protein sequence ID" value="KAF5689152.1"/>
    <property type="molecule type" value="Genomic_DNA"/>
</dbReference>
<proteinExistence type="predicted"/>
<accession>A0A8H5UN84</accession>
<comment type="caution">
    <text evidence="1">The sequence shown here is derived from an EMBL/GenBank/DDBJ whole genome shotgun (WGS) entry which is preliminary data.</text>
</comment>
<organism evidence="1 2">
    <name type="scientific">Fusarium denticulatum</name>
    <dbReference type="NCBI Taxonomy" id="48507"/>
    <lineage>
        <taxon>Eukaryota</taxon>
        <taxon>Fungi</taxon>
        <taxon>Dikarya</taxon>
        <taxon>Ascomycota</taxon>
        <taxon>Pezizomycotina</taxon>
        <taxon>Sordariomycetes</taxon>
        <taxon>Hypocreomycetidae</taxon>
        <taxon>Hypocreales</taxon>
        <taxon>Nectriaceae</taxon>
        <taxon>Fusarium</taxon>
        <taxon>Fusarium fujikuroi species complex</taxon>
    </lineage>
</organism>
<evidence type="ECO:0000313" key="1">
    <source>
        <dbReference type="EMBL" id="KAF5689152.1"/>
    </source>
</evidence>
<sequence>MAIPLSWSYGSEWKNRNFQIDWGLRESLAVEKGEHSGGHEQGGEAAKANGDVTALFMCPKANSSSHELMQVDGLKRLRIKKQMAERYSDLMSN</sequence>
<dbReference type="Proteomes" id="UP000562682">
    <property type="component" value="Unassembled WGS sequence"/>
</dbReference>
<dbReference type="AlphaFoldDB" id="A0A8H5UN84"/>
<reference evidence="1 2" key="1">
    <citation type="submission" date="2020-05" db="EMBL/GenBank/DDBJ databases">
        <title>Identification and distribution of gene clusters putatively required for synthesis of sphingolipid metabolism inhibitors in phylogenetically diverse species of the filamentous fungus Fusarium.</title>
        <authorList>
            <person name="Kim H.-S."/>
            <person name="Busman M."/>
            <person name="Brown D.W."/>
            <person name="Divon H."/>
            <person name="Uhlig S."/>
            <person name="Proctor R.H."/>
        </authorList>
    </citation>
    <scope>NUCLEOTIDE SEQUENCE [LARGE SCALE GENOMIC DNA]</scope>
    <source>
        <strain evidence="1 2">NRRL 25311</strain>
    </source>
</reference>